<proteinExistence type="predicted"/>
<evidence type="ECO:0000313" key="1">
    <source>
        <dbReference type="EMBL" id="RID40535.1"/>
    </source>
</evidence>
<gene>
    <name evidence="1" type="ORF">BRARA_J00571</name>
</gene>
<evidence type="ECO:0000313" key="2">
    <source>
        <dbReference type="Proteomes" id="UP000264353"/>
    </source>
</evidence>
<reference evidence="1 2" key="1">
    <citation type="submission" date="2018-06" db="EMBL/GenBank/DDBJ databases">
        <title>WGS assembly of Brassica rapa FPsc.</title>
        <authorList>
            <person name="Bowman J."/>
            <person name="Kohchi T."/>
            <person name="Yamato K."/>
            <person name="Jenkins J."/>
            <person name="Shu S."/>
            <person name="Ishizaki K."/>
            <person name="Yamaoka S."/>
            <person name="Nishihama R."/>
            <person name="Nakamura Y."/>
            <person name="Berger F."/>
            <person name="Adam C."/>
            <person name="Aki S."/>
            <person name="Althoff F."/>
            <person name="Araki T."/>
            <person name="Arteaga-Vazquez M."/>
            <person name="Balasubrmanian S."/>
            <person name="Bauer D."/>
            <person name="Boehm C."/>
            <person name="Briginshaw L."/>
            <person name="Caballero-Perez J."/>
            <person name="Catarino B."/>
            <person name="Chen F."/>
            <person name="Chiyoda S."/>
            <person name="Chovatia M."/>
            <person name="Davies K."/>
            <person name="Delmans M."/>
            <person name="Demura T."/>
            <person name="Dierschke T."/>
            <person name="Dolan L."/>
            <person name="Dorantes-Acosta A."/>
            <person name="Eklund D."/>
            <person name="Florent S."/>
            <person name="Flores-Sandoval E."/>
            <person name="Fujiyama A."/>
            <person name="Fukuzawa H."/>
            <person name="Galik B."/>
            <person name="Grimanelli D."/>
            <person name="Grimwood J."/>
            <person name="Grossniklaus U."/>
            <person name="Hamada T."/>
            <person name="Haseloff J."/>
            <person name="Hetherington A."/>
            <person name="Higo A."/>
            <person name="Hirakawa Y."/>
            <person name="Hundley H."/>
            <person name="Ikeda Y."/>
            <person name="Inoue K."/>
            <person name="Inoue S."/>
            <person name="Ishida S."/>
            <person name="Jia Q."/>
            <person name="Kakita M."/>
            <person name="Kanazawa T."/>
            <person name="Kawai Y."/>
            <person name="Kawashima T."/>
            <person name="Kennedy M."/>
            <person name="Kinose K."/>
            <person name="Kinoshita T."/>
            <person name="Kohara Y."/>
            <person name="Koide E."/>
            <person name="Komatsu K."/>
            <person name="Kopischke S."/>
            <person name="Kubo M."/>
            <person name="Kyozuka J."/>
            <person name="Lagercrantz U."/>
            <person name="Lin S."/>
            <person name="Lindquist E."/>
            <person name="Lipzen A."/>
            <person name="Lu C."/>
            <person name="Luna E."/>
            <person name="Martienssen R."/>
            <person name="Minamino N."/>
            <person name="Mizutani M."/>
            <person name="Mizutani M."/>
            <person name="Mochizuki N."/>
            <person name="Monte I."/>
            <person name="Mosher R."/>
            <person name="Nagasaki H."/>
            <person name="Nakagami H."/>
            <person name="Naramoto S."/>
            <person name="Nishitani K."/>
            <person name="Ohtani M."/>
            <person name="Okamoto T."/>
            <person name="Okumura M."/>
            <person name="Phillips J."/>
            <person name="Pollak B."/>
            <person name="Reinders A."/>
            <person name="Roevekamp M."/>
            <person name="Sano R."/>
            <person name="Sawa S."/>
            <person name="Schmid M."/>
            <person name="Shirakawa M."/>
            <person name="Solano R."/>
            <person name="Spunde A."/>
            <person name="Suetsugu N."/>
            <person name="Sugano S."/>
            <person name="Sugiyama A."/>
            <person name="Sun R."/>
            <person name="Suzuki Y."/>
            <person name="Takenaka M."/>
            <person name="Takezawa D."/>
            <person name="Tomogane H."/>
            <person name="Tsuzuki M."/>
            <person name="Ueda T."/>
            <person name="Umeda M."/>
            <person name="Ward J."/>
            <person name="Watanabe Y."/>
            <person name="Yazaki K."/>
            <person name="Yokoyama R."/>
            <person name="Yoshitake Y."/>
            <person name="Yotsui I."/>
            <person name="Zachgo S."/>
            <person name="Schmutz J."/>
        </authorList>
    </citation>
    <scope>NUCLEOTIDE SEQUENCE [LARGE SCALE GENOMIC DNA]</scope>
    <source>
        <strain evidence="2">cv. B-3</strain>
    </source>
</reference>
<organism evidence="1 2">
    <name type="scientific">Brassica campestris</name>
    <name type="common">Field mustard</name>
    <dbReference type="NCBI Taxonomy" id="3711"/>
    <lineage>
        <taxon>Eukaryota</taxon>
        <taxon>Viridiplantae</taxon>
        <taxon>Streptophyta</taxon>
        <taxon>Embryophyta</taxon>
        <taxon>Tracheophyta</taxon>
        <taxon>Spermatophyta</taxon>
        <taxon>Magnoliopsida</taxon>
        <taxon>eudicotyledons</taxon>
        <taxon>Gunneridae</taxon>
        <taxon>Pentapetalae</taxon>
        <taxon>rosids</taxon>
        <taxon>malvids</taxon>
        <taxon>Brassicales</taxon>
        <taxon>Brassicaceae</taxon>
        <taxon>Brassiceae</taxon>
        <taxon>Brassica</taxon>
    </lineage>
</organism>
<dbReference type="Proteomes" id="UP000264353">
    <property type="component" value="Chromosome A10"/>
</dbReference>
<sequence length="59" mass="6751">MESVKSMTRFLAHKFLKKSPLRLQPIRVNDLGFPPFPINEAASSYFSLILKLERSSAEI</sequence>
<accession>A0A397XIH7</accession>
<name>A0A397XIH7_BRACM</name>
<dbReference type="EMBL" id="CM010637">
    <property type="protein sequence ID" value="RID40535.1"/>
    <property type="molecule type" value="Genomic_DNA"/>
</dbReference>
<dbReference type="AlphaFoldDB" id="A0A397XIH7"/>
<protein>
    <submittedName>
        <fullName evidence="1">Uncharacterized protein</fullName>
    </submittedName>
</protein>